<evidence type="ECO:0000256" key="1">
    <source>
        <dbReference type="ARBA" id="ARBA00022821"/>
    </source>
</evidence>
<evidence type="ECO:0000256" key="2">
    <source>
        <dbReference type="SAM" id="Phobius"/>
    </source>
</evidence>
<proteinExistence type="predicted"/>
<dbReference type="Pfam" id="PF00931">
    <property type="entry name" value="NB-ARC"/>
    <property type="match status" value="1"/>
</dbReference>
<evidence type="ECO:0000313" key="5">
    <source>
        <dbReference type="RefSeq" id="XP_022717722.1"/>
    </source>
</evidence>
<keyword evidence="2" id="KW-1133">Transmembrane helix</keyword>
<dbReference type="OrthoDB" id="967338at2759"/>
<dbReference type="Pfam" id="PF03140">
    <property type="entry name" value="DUF247"/>
    <property type="match status" value="1"/>
</dbReference>
<keyword evidence="1" id="KW-0611">Plant defense</keyword>
<dbReference type="PANTHER" id="PTHR31170">
    <property type="entry name" value="BNAC04G53230D PROTEIN"/>
    <property type="match status" value="1"/>
</dbReference>
<evidence type="ECO:0000313" key="4">
    <source>
        <dbReference type="Proteomes" id="UP000515121"/>
    </source>
</evidence>
<dbReference type="GO" id="GO:0043531">
    <property type="term" value="F:ADP binding"/>
    <property type="evidence" value="ECO:0007669"/>
    <property type="project" value="InterPro"/>
</dbReference>
<dbReference type="RefSeq" id="XP_022717722.1">
    <property type="nucleotide sequence ID" value="XM_022861987.1"/>
</dbReference>
<dbReference type="Gene3D" id="3.40.50.300">
    <property type="entry name" value="P-loop containing nucleotide triphosphate hydrolases"/>
    <property type="match status" value="1"/>
</dbReference>
<feature type="domain" description="TIR" evidence="3">
    <location>
        <begin position="15"/>
        <end position="234"/>
    </location>
</feature>
<keyword evidence="2" id="KW-0472">Membrane</keyword>
<dbReference type="GeneID" id="111276204"/>
<dbReference type="SUPFAM" id="SSF52540">
    <property type="entry name" value="P-loop containing nucleoside triphosphate hydrolases"/>
    <property type="match status" value="1"/>
</dbReference>
<gene>
    <name evidence="5" type="primary">LOC111276204</name>
</gene>
<dbReference type="Pfam" id="PF01582">
    <property type="entry name" value="TIR"/>
    <property type="match status" value="2"/>
</dbReference>
<evidence type="ECO:0000259" key="3">
    <source>
        <dbReference type="PROSITE" id="PS50104"/>
    </source>
</evidence>
<dbReference type="GO" id="GO:0007165">
    <property type="term" value="P:signal transduction"/>
    <property type="evidence" value="ECO:0007669"/>
    <property type="project" value="InterPro"/>
</dbReference>
<dbReference type="InterPro" id="IPR027417">
    <property type="entry name" value="P-loop_NTPase"/>
</dbReference>
<organism evidence="4 5">
    <name type="scientific">Durio zibethinus</name>
    <name type="common">Durian</name>
    <dbReference type="NCBI Taxonomy" id="66656"/>
    <lineage>
        <taxon>Eukaryota</taxon>
        <taxon>Viridiplantae</taxon>
        <taxon>Streptophyta</taxon>
        <taxon>Embryophyta</taxon>
        <taxon>Tracheophyta</taxon>
        <taxon>Spermatophyta</taxon>
        <taxon>Magnoliopsida</taxon>
        <taxon>eudicotyledons</taxon>
        <taxon>Gunneridae</taxon>
        <taxon>Pentapetalae</taxon>
        <taxon>rosids</taxon>
        <taxon>malvids</taxon>
        <taxon>Malvales</taxon>
        <taxon>Malvaceae</taxon>
        <taxon>Helicteroideae</taxon>
        <taxon>Durio</taxon>
    </lineage>
</organism>
<dbReference type="PANTHER" id="PTHR31170:SF25">
    <property type="entry name" value="BNAA09G04570D PROTEIN"/>
    <property type="match status" value="1"/>
</dbReference>
<name>A0A6P5WPR4_DURZI</name>
<dbReference type="SMART" id="SM00255">
    <property type="entry name" value="TIR"/>
    <property type="match status" value="1"/>
</dbReference>
<keyword evidence="4" id="KW-1185">Reference proteome</keyword>
<sequence>MLTLSSSSSSSIYPWKYHIFLSFSGKDTRKSFTAHLYVALNRYGINTFRDDNNLERVKDNGLELLKSIGESWGSIIVFSKGYAFSSWCLDELAEIGKQRKERSSSSSSSIYPWKYDIFLSFSKDTQKSFADHLYAAFNRWCLDELAEIVKQREERGHQVFPIFYDVEVSDLRHQRERVQEAFDMHEKRYKENKDKTQRWRDALSQVANISGWILKDQYESNFIENIVKEISANLSQTCSQLKELHSKLNIRRRYVESLGLEARDFFHKKIDEDTSLSCNSSSAEEDPTEHGEICHVKSEGEIIPPNSEASLEIGEKQINLHGDPSCGSLSPCIFRTPYPELDFQKPQLVSIGPYHRGENLPLENSKYFFLEKFMSRTKHQGKDLRFYVQDMVTLERRTRRCYSEVLSMSSLDFVEMMLVDACFILEVLRHFGRSEESEDGFFPIEPWKIPILVQDLLMLENQIPFFVLEKLFNLSESEEGTATLSVTTMALKFMGLVFPGSMDFSCKSNHLEADHLLDLFLESIRPLNRSTISNSLHLKTIVIPKSVHSFLKKINPRNQAGVSKIGQDILLETPATIPKLKESEPSISMGVKPEQQCDPPPPVHSMRSAMKLQSSGIEFRRRRANRFTDINFKDGVLEIPPVIINDLFLAILINCMALEHRSEQRSKDLTAYVSFMIGLITDSTDAELLSSNGIISRFSYDDKTVAESFHSLGEKTLNLDIQDSYLSKTWKEIERYYTICEGKTWRWWRCCRRYYGIALFCITNFMFAFYRLTSGLNLMLPLVKEVKFLGHSTLDLGLSEFLVFCFLSLIIVIMIVQRVAPTLMRMMIEKYQRSRDLQMSNIHYPSERSVDDGTEVYETAMDNGKDIEPDQDECHEDLEAEQGLASTTILFSDDAKICMEQIWAYLMDDGVSKIGVCGKAGVGKTAIMKKVNNQLLEETEKFNIVIWITISKEMNISKVQKSIADAMKVDLPKAEDEAIRARFIYKKLSQKGKYVLILDDLWDKLSLEEVGIPEPCNGSKLVVTTQLLDVCRYLGCRVVRMSTEPDPWRLFQKTVGQDVLDYPDLLPIEESVAAEYDANRIVVNSIN</sequence>
<dbReference type="InterPro" id="IPR000157">
    <property type="entry name" value="TIR_dom"/>
</dbReference>
<dbReference type="GO" id="GO:0006952">
    <property type="term" value="P:defense response"/>
    <property type="evidence" value="ECO:0007669"/>
    <property type="project" value="UniProtKB-KW"/>
</dbReference>
<dbReference type="FunFam" id="3.40.50.300:FF:001091">
    <property type="entry name" value="Probable disease resistance protein At1g61300"/>
    <property type="match status" value="1"/>
</dbReference>
<feature type="transmembrane region" description="Helical" evidence="2">
    <location>
        <begin position="639"/>
        <end position="658"/>
    </location>
</feature>
<dbReference type="Gene3D" id="3.40.50.10140">
    <property type="entry name" value="Toll/interleukin-1 receptor homology (TIR) domain"/>
    <property type="match status" value="3"/>
</dbReference>
<reference evidence="5" key="1">
    <citation type="submission" date="2025-08" db="UniProtKB">
        <authorList>
            <consortium name="RefSeq"/>
        </authorList>
    </citation>
    <scope>IDENTIFICATION</scope>
    <source>
        <tissue evidence="5">Fruit stalk</tissue>
    </source>
</reference>
<dbReference type="KEGG" id="dzi:111276204"/>
<feature type="transmembrane region" description="Helical" evidence="2">
    <location>
        <begin position="754"/>
        <end position="772"/>
    </location>
</feature>
<feature type="transmembrane region" description="Helical" evidence="2">
    <location>
        <begin position="801"/>
        <end position="820"/>
    </location>
</feature>
<dbReference type="InterPro" id="IPR002182">
    <property type="entry name" value="NB-ARC"/>
</dbReference>
<accession>A0A6P5WPR4</accession>
<protein>
    <submittedName>
        <fullName evidence="5">Uncharacterized protein LOC111276204</fullName>
    </submittedName>
</protein>
<dbReference type="SUPFAM" id="SSF52200">
    <property type="entry name" value="Toll/Interleukin receptor TIR domain"/>
    <property type="match status" value="2"/>
</dbReference>
<dbReference type="Proteomes" id="UP000515121">
    <property type="component" value="Unplaced"/>
</dbReference>
<dbReference type="InterPro" id="IPR035897">
    <property type="entry name" value="Toll_tir_struct_dom_sf"/>
</dbReference>
<keyword evidence="2" id="KW-0812">Transmembrane</keyword>
<dbReference type="PROSITE" id="PS50104">
    <property type="entry name" value="TIR"/>
    <property type="match status" value="1"/>
</dbReference>
<dbReference type="AlphaFoldDB" id="A0A6P5WPR4"/>
<dbReference type="InterPro" id="IPR004158">
    <property type="entry name" value="DUF247_pln"/>
</dbReference>